<dbReference type="STRING" id="37658.SAMN05661086_02375"/>
<dbReference type="AlphaFoldDB" id="A0A1I6KCQ6"/>
<accession>A0A1I6KCQ6</accession>
<dbReference type="EMBL" id="FOYZ01000008">
    <property type="protein sequence ID" value="SFR89022.1"/>
    <property type="molecule type" value="Genomic_DNA"/>
</dbReference>
<evidence type="ECO:0000313" key="2">
    <source>
        <dbReference type="Proteomes" id="UP000199659"/>
    </source>
</evidence>
<dbReference type="Proteomes" id="UP000199659">
    <property type="component" value="Unassembled WGS sequence"/>
</dbReference>
<name>A0A1I6KCQ6_9FIRM</name>
<evidence type="ECO:0000313" key="1">
    <source>
        <dbReference type="EMBL" id="SFR89022.1"/>
    </source>
</evidence>
<gene>
    <name evidence="1" type="ORF">SAMN05661086_02375</name>
</gene>
<sequence>MDRTNEIMSAAIPICMEYMEIGMERLANKIDDYIADYANSFVRAMNRVLTRTKKLQELGKKGKVQILYFSYLHSNILQDKFGYQIDVFDKDFFVDQEEVYEDWDVSGIFEYVEEDWEKIGRRIESKVPRMKAYELQEMKRSYAFGYYRFVEEILENLLPLIEKLKVYTELEKEENITICIGEYMGTYKCLQVINKKEEEE</sequence>
<dbReference type="OrthoDB" id="2064333at2"/>
<keyword evidence="2" id="KW-1185">Reference proteome</keyword>
<protein>
    <submittedName>
        <fullName evidence="1">Uncharacterized protein</fullName>
    </submittedName>
</protein>
<proteinExistence type="predicted"/>
<dbReference type="RefSeq" id="WP_092561024.1">
    <property type="nucleotide sequence ID" value="NZ_FOYZ01000008.1"/>
</dbReference>
<reference evidence="1 2" key="1">
    <citation type="submission" date="2016-10" db="EMBL/GenBank/DDBJ databases">
        <authorList>
            <person name="de Groot N.N."/>
        </authorList>
    </citation>
    <scope>NUCLEOTIDE SEQUENCE [LARGE SCALE GENOMIC DNA]</scope>
    <source>
        <strain evidence="1 2">743A</strain>
    </source>
</reference>
<organism evidence="1 2">
    <name type="scientific">Anaeromicropila populeti</name>
    <dbReference type="NCBI Taxonomy" id="37658"/>
    <lineage>
        <taxon>Bacteria</taxon>
        <taxon>Bacillati</taxon>
        <taxon>Bacillota</taxon>
        <taxon>Clostridia</taxon>
        <taxon>Lachnospirales</taxon>
        <taxon>Lachnospiraceae</taxon>
        <taxon>Anaeromicropila</taxon>
    </lineage>
</organism>